<feature type="transmembrane region" description="Helical" evidence="2">
    <location>
        <begin position="9"/>
        <end position="26"/>
    </location>
</feature>
<dbReference type="OrthoDB" id="9811754at2"/>
<comment type="similarity">
    <text evidence="1">Belongs to the membrane fusion protein (MFP) (TC 8.A.1) family.</text>
</comment>
<dbReference type="AlphaFoldDB" id="A0A1Y4DJ57"/>
<dbReference type="Gene3D" id="2.40.30.170">
    <property type="match status" value="1"/>
</dbReference>
<protein>
    <submittedName>
        <fullName evidence="5">Uncharacterized protein</fullName>
    </submittedName>
</protein>
<dbReference type="NCBIfam" id="TIGR01730">
    <property type="entry name" value="RND_mfp"/>
    <property type="match status" value="1"/>
</dbReference>
<keyword evidence="6" id="KW-1185">Reference proteome</keyword>
<dbReference type="GO" id="GO:0015562">
    <property type="term" value="F:efflux transmembrane transporter activity"/>
    <property type="evidence" value="ECO:0007669"/>
    <property type="project" value="TreeGrafter"/>
</dbReference>
<evidence type="ECO:0000256" key="1">
    <source>
        <dbReference type="ARBA" id="ARBA00009477"/>
    </source>
</evidence>
<evidence type="ECO:0000313" key="6">
    <source>
        <dbReference type="Proteomes" id="UP000196368"/>
    </source>
</evidence>
<organism evidence="5 6">
    <name type="scientific">Candidatus Avelusimicrobium gallicola</name>
    <dbReference type="NCBI Taxonomy" id="2562704"/>
    <lineage>
        <taxon>Bacteria</taxon>
        <taxon>Pseudomonadati</taxon>
        <taxon>Elusimicrobiota</taxon>
        <taxon>Elusimicrobia</taxon>
        <taxon>Elusimicrobiales</taxon>
        <taxon>Elusimicrobiaceae</taxon>
        <taxon>Candidatus Avelusimicrobium</taxon>
    </lineage>
</organism>
<gene>
    <name evidence="5" type="ORF">B5F75_02685</name>
</gene>
<dbReference type="PANTHER" id="PTHR30469">
    <property type="entry name" value="MULTIDRUG RESISTANCE PROTEIN MDTA"/>
    <property type="match status" value="1"/>
</dbReference>
<reference evidence="6" key="1">
    <citation type="submission" date="2017-04" db="EMBL/GenBank/DDBJ databases">
        <title>Function of individual gut microbiota members based on whole genome sequencing of pure cultures obtained from chicken caecum.</title>
        <authorList>
            <person name="Medvecky M."/>
            <person name="Cejkova D."/>
            <person name="Polansky O."/>
            <person name="Karasova D."/>
            <person name="Kubasova T."/>
            <person name="Cizek A."/>
            <person name="Rychlik I."/>
        </authorList>
    </citation>
    <scope>NUCLEOTIDE SEQUENCE [LARGE SCALE GENOMIC DNA]</scope>
    <source>
        <strain evidence="6">An273</strain>
    </source>
</reference>
<dbReference type="SUPFAM" id="SSF111369">
    <property type="entry name" value="HlyD-like secretion proteins"/>
    <property type="match status" value="1"/>
</dbReference>
<sequence length="301" mass="33118">MKKKTIKRLNYVLLGIIILVGIGLWMRRDPAEKLLGNVPMDVFVVQTEKVQLRDLKRQLLMSGNVKALEEATLYPRVSGKLLKNVLKEGDAVKRNQTVSLIERDEVGAVYEPVVVPSTITGVVGRVYLDPGENVTTTTPVALVVNQSTVRIEVDVPERYIGDLHKGQSAVLRVDALPGKDFEAKLNILSPVVDSMSRAMAVEFVAENPKALLKSGMFAKVDIALAEKKDAPSVSKKSVYTDEQGQTYVYIPSSDKKQAIRQNVKVGFENNDYVEITDGLSTGEEVLAFAYGVKDGSKIEIK</sequence>
<dbReference type="EMBL" id="NFJD01000001">
    <property type="protein sequence ID" value="OUO57699.1"/>
    <property type="molecule type" value="Genomic_DNA"/>
</dbReference>
<feature type="domain" description="Multidrug resistance protein MdtA-like barrel-sandwich hybrid" evidence="3">
    <location>
        <begin position="70"/>
        <end position="145"/>
    </location>
</feature>
<dbReference type="InterPro" id="IPR058792">
    <property type="entry name" value="Beta-barrel_RND_2"/>
</dbReference>
<dbReference type="Gene3D" id="2.40.50.100">
    <property type="match status" value="1"/>
</dbReference>
<dbReference type="GO" id="GO:1990281">
    <property type="term" value="C:efflux pump complex"/>
    <property type="evidence" value="ECO:0007669"/>
    <property type="project" value="TreeGrafter"/>
</dbReference>
<evidence type="ECO:0000313" key="5">
    <source>
        <dbReference type="EMBL" id="OUO57699.1"/>
    </source>
</evidence>
<accession>A0A1Y4DJ57</accession>
<dbReference type="InterPro" id="IPR006143">
    <property type="entry name" value="RND_pump_MFP"/>
</dbReference>
<dbReference type="Pfam" id="PF25917">
    <property type="entry name" value="BSH_RND"/>
    <property type="match status" value="1"/>
</dbReference>
<keyword evidence="2" id="KW-1133">Transmembrane helix</keyword>
<name>A0A1Y4DJ57_9BACT</name>
<dbReference type="RefSeq" id="WP_087287533.1">
    <property type="nucleotide sequence ID" value="NZ_NFJD01000001.1"/>
</dbReference>
<dbReference type="FunFam" id="2.40.30.170:FF:000010">
    <property type="entry name" value="Efflux RND transporter periplasmic adaptor subunit"/>
    <property type="match status" value="1"/>
</dbReference>
<dbReference type="Pfam" id="PF25954">
    <property type="entry name" value="Beta-barrel_RND_2"/>
    <property type="match status" value="1"/>
</dbReference>
<keyword evidence="2" id="KW-0812">Transmembrane</keyword>
<feature type="domain" description="CusB-like beta-barrel" evidence="4">
    <location>
        <begin position="149"/>
        <end position="223"/>
    </location>
</feature>
<dbReference type="InterPro" id="IPR058625">
    <property type="entry name" value="MdtA-like_BSH"/>
</dbReference>
<keyword evidence="2" id="KW-0472">Membrane</keyword>
<dbReference type="Gene3D" id="2.40.420.20">
    <property type="match status" value="1"/>
</dbReference>
<evidence type="ECO:0000259" key="3">
    <source>
        <dbReference type="Pfam" id="PF25917"/>
    </source>
</evidence>
<evidence type="ECO:0000256" key="2">
    <source>
        <dbReference type="SAM" id="Phobius"/>
    </source>
</evidence>
<evidence type="ECO:0000259" key="4">
    <source>
        <dbReference type="Pfam" id="PF25954"/>
    </source>
</evidence>
<dbReference type="Proteomes" id="UP000196368">
    <property type="component" value="Unassembled WGS sequence"/>
</dbReference>
<comment type="caution">
    <text evidence="5">The sequence shown here is derived from an EMBL/GenBank/DDBJ whole genome shotgun (WGS) entry which is preliminary data.</text>
</comment>
<proteinExistence type="inferred from homology"/>